<reference evidence="2 3" key="1">
    <citation type="submission" date="2019-12" db="EMBL/GenBank/DDBJ databases">
        <authorList>
            <person name="Alioto T."/>
            <person name="Alioto T."/>
            <person name="Gomez Garrido J."/>
        </authorList>
    </citation>
    <scope>NUCLEOTIDE SEQUENCE [LARGE SCALE GENOMIC DNA]</scope>
</reference>
<dbReference type="OrthoDB" id="1809095at2759"/>
<name>A0A8S0VE73_OLEEU</name>
<evidence type="ECO:0000313" key="3">
    <source>
        <dbReference type="Proteomes" id="UP000594638"/>
    </source>
</evidence>
<feature type="region of interest" description="Disordered" evidence="1">
    <location>
        <begin position="38"/>
        <end position="57"/>
    </location>
</feature>
<dbReference type="Proteomes" id="UP000594638">
    <property type="component" value="Unassembled WGS sequence"/>
</dbReference>
<dbReference type="AlphaFoldDB" id="A0A8S0VE73"/>
<comment type="caution">
    <text evidence="2">The sequence shown here is derived from an EMBL/GenBank/DDBJ whole genome shotgun (WGS) entry which is preliminary data.</text>
</comment>
<keyword evidence="3" id="KW-1185">Reference proteome</keyword>
<accession>A0A8S0VE73</accession>
<gene>
    <name evidence="2" type="ORF">OLEA9_A058470</name>
</gene>
<dbReference type="Gramene" id="OE9A058470T1">
    <property type="protein sequence ID" value="OE9A058470C1"/>
    <property type="gene ID" value="OE9A058470"/>
</dbReference>
<dbReference type="EMBL" id="CACTIH010009231">
    <property type="protein sequence ID" value="CAA3028000.1"/>
    <property type="molecule type" value="Genomic_DNA"/>
</dbReference>
<sequence length="124" mass="13615">MIGSTAEIIMTFWSGDGLFSSRGFSDMGQLGGMEHEEEEMHKLEEGTQDKLGEDARGVDFQIPTCPTTRARSKKLQESLQGLVGHALEEETKSKAISNELGLQVETKFINLIQVQSSEDPITLG</sequence>
<organism evidence="2 3">
    <name type="scientific">Olea europaea subsp. europaea</name>
    <dbReference type="NCBI Taxonomy" id="158383"/>
    <lineage>
        <taxon>Eukaryota</taxon>
        <taxon>Viridiplantae</taxon>
        <taxon>Streptophyta</taxon>
        <taxon>Embryophyta</taxon>
        <taxon>Tracheophyta</taxon>
        <taxon>Spermatophyta</taxon>
        <taxon>Magnoliopsida</taxon>
        <taxon>eudicotyledons</taxon>
        <taxon>Gunneridae</taxon>
        <taxon>Pentapetalae</taxon>
        <taxon>asterids</taxon>
        <taxon>lamiids</taxon>
        <taxon>Lamiales</taxon>
        <taxon>Oleaceae</taxon>
        <taxon>Oleeae</taxon>
        <taxon>Olea</taxon>
    </lineage>
</organism>
<protein>
    <submittedName>
        <fullName evidence="2">Uncharacterized protein</fullName>
    </submittedName>
</protein>
<evidence type="ECO:0000313" key="2">
    <source>
        <dbReference type="EMBL" id="CAA3028000.1"/>
    </source>
</evidence>
<proteinExistence type="predicted"/>
<evidence type="ECO:0000256" key="1">
    <source>
        <dbReference type="SAM" id="MobiDB-lite"/>
    </source>
</evidence>